<name>A0A060X6P6_ONCMY</name>
<evidence type="ECO:0000256" key="5">
    <source>
        <dbReference type="ARBA" id="ARBA00022729"/>
    </source>
</evidence>
<dbReference type="GO" id="GO:0008013">
    <property type="term" value="F:beta-catenin binding"/>
    <property type="evidence" value="ECO:0007669"/>
    <property type="project" value="TreeGrafter"/>
</dbReference>
<dbReference type="AlphaFoldDB" id="A0A060X6P6"/>
<keyword evidence="3" id="KW-0165">Cleavage on pair of basic residues</keyword>
<evidence type="ECO:0000256" key="9">
    <source>
        <dbReference type="ARBA" id="ARBA00023180"/>
    </source>
</evidence>
<evidence type="ECO:0000256" key="10">
    <source>
        <dbReference type="PROSITE-ProRule" id="PRU00043"/>
    </source>
</evidence>
<dbReference type="InterPro" id="IPR020894">
    <property type="entry name" value="Cadherin_CS"/>
</dbReference>
<dbReference type="GO" id="GO:0099560">
    <property type="term" value="P:synaptic membrane adhesion"/>
    <property type="evidence" value="ECO:0007669"/>
    <property type="project" value="TreeGrafter"/>
</dbReference>
<dbReference type="PaxDb" id="8022-A0A060X6P6"/>
<dbReference type="STRING" id="8022.A0A060X6P6"/>
<evidence type="ECO:0000259" key="11">
    <source>
        <dbReference type="PROSITE" id="PS50268"/>
    </source>
</evidence>
<accession>A0A060X6P6</accession>
<dbReference type="PANTHER" id="PTHR24027:SF322">
    <property type="entry name" value="CADHERIN-6"/>
    <property type="match status" value="1"/>
</dbReference>
<dbReference type="PRINTS" id="PR00205">
    <property type="entry name" value="CADHERIN"/>
</dbReference>
<dbReference type="PROSITE" id="PS50268">
    <property type="entry name" value="CADHERIN_2"/>
    <property type="match status" value="1"/>
</dbReference>
<reference evidence="12" key="2">
    <citation type="submission" date="2014-03" db="EMBL/GenBank/DDBJ databases">
        <authorList>
            <person name="Genoscope - CEA"/>
        </authorList>
    </citation>
    <scope>NUCLEOTIDE SEQUENCE</scope>
</reference>
<dbReference type="GO" id="GO:0016477">
    <property type="term" value="P:cell migration"/>
    <property type="evidence" value="ECO:0007669"/>
    <property type="project" value="TreeGrafter"/>
</dbReference>
<evidence type="ECO:0000256" key="6">
    <source>
        <dbReference type="ARBA" id="ARBA00022737"/>
    </source>
</evidence>
<keyword evidence="6" id="KW-0677">Repeat</keyword>
<dbReference type="Proteomes" id="UP000193380">
    <property type="component" value="Unassembled WGS sequence"/>
</dbReference>
<evidence type="ECO:0000256" key="8">
    <source>
        <dbReference type="ARBA" id="ARBA00023136"/>
    </source>
</evidence>
<protein>
    <recommendedName>
        <fullName evidence="11">Cadherin domain-containing protein</fullName>
    </recommendedName>
</protein>
<dbReference type="GO" id="GO:0044331">
    <property type="term" value="P:cell-cell adhesion mediated by cadherin"/>
    <property type="evidence" value="ECO:0007669"/>
    <property type="project" value="TreeGrafter"/>
</dbReference>
<proteinExistence type="predicted"/>
<keyword evidence="2" id="KW-1003">Cell membrane</keyword>
<dbReference type="InterPro" id="IPR002126">
    <property type="entry name" value="Cadherin-like_dom"/>
</dbReference>
<dbReference type="PROSITE" id="PS00232">
    <property type="entry name" value="CADHERIN_1"/>
    <property type="match status" value="1"/>
</dbReference>
<keyword evidence="7 10" id="KW-0106">Calcium</keyword>
<dbReference type="GO" id="GO:0007156">
    <property type="term" value="P:homophilic cell adhesion via plasma membrane adhesion molecules"/>
    <property type="evidence" value="ECO:0007669"/>
    <property type="project" value="InterPro"/>
</dbReference>
<dbReference type="SMART" id="SM00112">
    <property type="entry name" value="CA"/>
    <property type="match status" value="1"/>
</dbReference>
<evidence type="ECO:0000256" key="3">
    <source>
        <dbReference type="ARBA" id="ARBA00022685"/>
    </source>
</evidence>
<evidence type="ECO:0000313" key="12">
    <source>
        <dbReference type="EMBL" id="CDQ74917.1"/>
    </source>
</evidence>
<feature type="domain" description="Cadherin" evidence="11">
    <location>
        <begin position="53"/>
        <end position="133"/>
    </location>
</feature>
<dbReference type="CDD" id="cd11304">
    <property type="entry name" value="Cadherin_repeat"/>
    <property type="match status" value="1"/>
</dbReference>
<comment type="subcellular location">
    <subcellularLocation>
        <location evidence="1">Cell membrane</location>
    </subcellularLocation>
</comment>
<dbReference type="SUPFAM" id="SSF49313">
    <property type="entry name" value="Cadherin-like"/>
    <property type="match status" value="1"/>
</dbReference>
<dbReference type="GO" id="GO:0005912">
    <property type="term" value="C:adherens junction"/>
    <property type="evidence" value="ECO:0007669"/>
    <property type="project" value="TreeGrafter"/>
</dbReference>
<dbReference type="GO" id="GO:0016339">
    <property type="term" value="P:calcium-dependent cell-cell adhesion via plasma membrane cell adhesion molecules"/>
    <property type="evidence" value="ECO:0007669"/>
    <property type="project" value="TreeGrafter"/>
</dbReference>
<dbReference type="InterPro" id="IPR015919">
    <property type="entry name" value="Cadherin-like_sf"/>
</dbReference>
<dbReference type="Gene3D" id="2.60.40.60">
    <property type="entry name" value="Cadherins"/>
    <property type="match status" value="1"/>
</dbReference>
<evidence type="ECO:0000256" key="1">
    <source>
        <dbReference type="ARBA" id="ARBA00004236"/>
    </source>
</evidence>
<evidence type="ECO:0000256" key="4">
    <source>
        <dbReference type="ARBA" id="ARBA00022723"/>
    </source>
</evidence>
<sequence length="150" mass="17025">MAPGNTVNLLGTSPEKDDGKILQRAKRGWMWNQFFLLEEYTGNDNQYVGKLHSNMDRGEGNVKYILTGDGVGSLFLIDENSGDIHATKRLDREERAIYTLHAKVVDKRTNKTLEADTEFNIKIHDINDNEPKFSKDIYFASVPEMSDVGE</sequence>
<dbReference type="GO" id="GO:0007043">
    <property type="term" value="P:cell-cell junction assembly"/>
    <property type="evidence" value="ECO:0007669"/>
    <property type="project" value="TreeGrafter"/>
</dbReference>
<gene>
    <name evidence="12" type="ORF">GSONMT00057505001</name>
</gene>
<evidence type="ECO:0000256" key="7">
    <source>
        <dbReference type="ARBA" id="ARBA00022837"/>
    </source>
</evidence>
<dbReference type="GO" id="GO:0000902">
    <property type="term" value="P:cell morphogenesis"/>
    <property type="evidence" value="ECO:0007669"/>
    <property type="project" value="TreeGrafter"/>
</dbReference>
<evidence type="ECO:0000256" key="2">
    <source>
        <dbReference type="ARBA" id="ARBA00022475"/>
    </source>
</evidence>
<dbReference type="GO" id="GO:0005509">
    <property type="term" value="F:calcium ion binding"/>
    <property type="evidence" value="ECO:0007669"/>
    <property type="project" value="UniProtKB-UniRule"/>
</dbReference>
<dbReference type="GO" id="GO:0045296">
    <property type="term" value="F:cadherin binding"/>
    <property type="evidence" value="ECO:0007669"/>
    <property type="project" value="TreeGrafter"/>
</dbReference>
<dbReference type="InterPro" id="IPR039808">
    <property type="entry name" value="Cadherin"/>
</dbReference>
<keyword evidence="4" id="KW-0479">Metal-binding</keyword>
<organism evidence="12 13">
    <name type="scientific">Oncorhynchus mykiss</name>
    <name type="common">Rainbow trout</name>
    <name type="synonym">Salmo gairdneri</name>
    <dbReference type="NCBI Taxonomy" id="8022"/>
    <lineage>
        <taxon>Eukaryota</taxon>
        <taxon>Metazoa</taxon>
        <taxon>Chordata</taxon>
        <taxon>Craniata</taxon>
        <taxon>Vertebrata</taxon>
        <taxon>Euteleostomi</taxon>
        <taxon>Actinopterygii</taxon>
        <taxon>Neopterygii</taxon>
        <taxon>Teleostei</taxon>
        <taxon>Protacanthopterygii</taxon>
        <taxon>Salmoniformes</taxon>
        <taxon>Salmonidae</taxon>
        <taxon>Salmoninae</taxon>
        <taxon>Oncorhynchus</taxon>
    </lineage>
</organism>
<keyword evidence="9" id="KW-0325">Glycoprotein</keyword>
<keyword evidence="8" id="KW-0472">Membrane</keyword>
<dbReference type="Pfam" id="PF00028">
    <property type="entry name" value="Cadherin"/>
    <property type="match status" value="1"/>
</dbReference>
<dbReference type="GO" id="GO:0034332">
    <property type="term" value="P:adherens junction organization"/>
    <property type="evidence" value="ECO:0007669"/>
    <property type="project" value="TreeGrafter"/>
</dbReference>
<dbReference type="PANTHER" id="PTHR24027">
    <property type="entry name" value="CADHERIN-23"/>
    <property type="match status" value="1"/>
</dbReference>
<dbReference type="EMBL" id="FR905010">
    <property type="protein sequence ID" value="CDQ74917.1"/>
    <property type="molecule type" value="Genomic_DNA"/>
</dbReference>
<dbReference type="FunFam" id="2.60.40.60:FF:000009">
    <property type="entry name" value="Cadherin 24"/>
    <property type="match status" value="1"/>
</dbReference>
<dbReference type="GO" id="GO:0016342">
    <property type="term" value="C:catenin complex"/>
    <property type="evidence" value="ECO:0007669"/>
    <property type="project" value="TreeGrafter"/>
</dbReference>
<keyword evidence="5" id="KW-0732">Signal</keyword>
<evidence type="ECO:0000313" key="13">
    <source>
        <dbReference type="Proteomes" id="UP000193380"/>
    </source>
</evidence>
<reference evidence="12" key="1">
    <citation type="journal article" date="2014" name="Nat. Commun.">
        <title>The rainbow trout genome provides novel insights into evolution after whole-genome duplication in vertebrates.</title>
        <authorList>
            <person name="Berthelot C."/>
            <person name="Brunet F."/>
            <person name="Chalopin D."/>
            <person name="Juanchich A."/>
            <person name="Bernard M."/>
            <person name="Noel B."/>
            <person name="Bento P."/>
            <person name="Da Silva C."/>
            <person name="Labadie K."/>
            <person name="Alberti A."/>
            <person name="Aury J.M."/>
            <person name="Louis A."/>
            <person name="Dehais P."/>
            <person name="Bardou P."/>
            <person name="Montfort J."/>
            <person name="Klopp C."/>
            <person name="Cabau C."/>
            <person name="Gaspin C."/>
            <person name="Thorgaard G.H."/>
            <person name="Boussaha M."/>
            <person name="Quillet E."/>
            <person name="Guyomard R."/>
            <person name="Galiana D."/>
            <person name="Bobe J."/>
            <person name="Volff J.N."/>
            <person name="Genet C."/>
            <person name="Wincker P."/>
            <person name="Jaillon O."/>
            <person name="Roest Crollius H."/>
            <person name="Guiguen Y."/>
        </authorList>
    </citation>
    <scope>NUCLEOTIDE SEQUENCE [LARGE SCALE GENOMIC DNA]</scope>
</reference>